<organism evidence="1 2">
    <name type="scientific">Rossellomorea pakistanensis</name>
    <dbReference type="NCBI Taxonomy" id="992288"/>
    <lineage>
        <taxon>Bacteria</taxon>
        <taxon>Bacillati</taxon>
        <taxon>Bacillota</taxon>
        <taxon>Bacilli</taxon>
        <taxon>Bacillales</taxon>
        <taxon>Bacillaceae</taxon>
        <taxon>Rossellomorea</taxon>
    </lineage>
</organism>
<reference evidence="1 2" key="1">
    <citation type="submission" date="2021-01" db="EMBL/GenBank/DDBJ databases">
        <title>Genomic Encyclopedia of Type Strains, Phase IV (KMG-IV): sequencing the most valuable type-strain genomes for metagenomic binning, comparative biology and taxonomic classification.</title>
        <authorList>
            <person name="Goeker M."/>
        </authorList>
    </citation>
    <scope>NUCLEOTIDE SEQUENCE [LARGE SCALE GENOMIC DNA]</scope>
    <source>
        <strain evidence="1 2">DSM 24834</strain>
    </source>
</reference>
<dbReference type="EMBL" id="JAFBDZ010000002">
    <property type="protein sequence ID" value="MBM7585319.1"/>
    <property type="molecule type" value="Genomic_DNA"/>
</dbReference>
<evidence type="ECO:0000313" key="1">
    <source>
        <dbReference type="EMBL" id="MBM7585319.1"/>
    </source>
</evidence>
<dbReference type="Proteomes" id="UP001646157">
    <property type="component" value="Unassembled WGS sequence"/>
</dbReference>
<gene>
    <name evidence="1" type="ORF">JOC86_001861</name>
</gene>
<accession>A0ABS2NC21</accession>
<proteinExistence type="predicted"/>
<protein>
    <submittedName>
        <fullName evidence="1">Uncharacterized protein</fullName>
    </submittedName>
</protein>
<dbReference type="RefSeq" id="WP_205170977.1">
    <property type="nucleotide sequence ID" value="NZ_JAFBDZ010000002.1"/>
</dbReference>
<comment type="caution">
    <text evidence="1">The sequence shown here is derived from an EMBL/GenBank/DDBJ whole genome shotgun (WGS) entry which is preliminary data.</text>
</comment>
<sequence length="105" mass="11822">MNNIEMNIVPSYVDDELAIVFHIEFTQYSQKIGEAKVYTYNHGKVGESSSRTAAGSANQKYGVLKEFNVIEEYSQITMNKMRHFLKIIGISNIDQATKLSNVSAL</sequence>
<name>A0ABS2NC21_9BACI</name>
<evidence type="ECO:0000313" key="2">
    <source>
        <dbReference type="Proteomes" id="UP001646157"/>
    </source>
</evidence>
<keyword evidence="2" id="KW-1185">Reference proteome</keyword>